<dbReference type="Proteomes" id="UP000694941">
    <property type="component" value="Unplaced"/>
</dbReference>
<evidence type="ECO:0000313" key="3">
    <source>
        <dbReference type="RefSeq" id="XP_013794000.1"/>
    </source>
</evidence>
<gene>
    <name evidence="3 4" type="primary">LOC106478038</name>
</gene>
<dbReference type="RefSeq" id="XP_013794000.1">
    <property type="nucleotide sequence ID" value="XM_013938546.2"/>
</dbReference>
<organism evidence="2 3">
    <name type="scientific">Limulus polyphemus</name>
    <name type="common">Atlantic horseshoe crab</name>
    <dbReference type="NCBI Taxonomy" id="6850"/>
    <lineage>
        <taxon>Eukaryota</taxon>
        <taxon>Metazoa</taxon>
        <taxon>Ecdysozoa</taxon>
        <taxon>Arthropoda</taxon>
        <taxon>Chelicerata</taxon>
        <taxon>Merostomata</taxon>
        <taxon>Xiphosura</taxon>
        <taxon>Limulidae</taxon>
        <taxon>Limulus</taxon>
    </lineage>
</organism>
<dbReference type="RefSeq" id="XP_013794001.1">
    <property type="nucleotide sequence ID" value="XM_013938547.2"/>
</dbReference>
<feature type="compositionally biased region" description="Low complexity" evidence="1">
    <location>
        <begin position="70"/>
        <end position="82"/>
    </location>
</feature>
<feature type="region of interest" description="Disordered" evidence="1">
    <location>
        <begin position="264"/>
        <end position="345"/>
    </location>
</feature>
<protein>
    <submittedName>
        <fullName evidence="3 4">Stress protein DDR48-like isoform X1</fullName>
    </submittedName>
</protein>
<sequence length="345" mass="37379">MADGPVLRGRGGPRGMYPNGRGGSFVNRGGPPVRGNSEFRGRGRPPGRDGFLGRGGSRGEFRGGSGLPLRTPRGRSPYRGGPPTRGGPFGKERGSDYPSDRAPAPKRRRWDTPAHEQNGFESYGAEGRNQPLLGSSFARGPSYQNSMNYDRFDKPPALVDQYGQSSAGDMYNATRDPYSFSQEPDFSRSRGGAGLYDSQQGIDPYSRSRNTAGYGTSGSTDSYGTQRSNNFNGMAQNPDSYNRMYVKDNYTGSQAALSSYSTSLYNRGRGRTTPPNSYGARGAYTSYSNYEQDYDSGASRPPSDDRYGSYRGASSYGKARDNFNDTSSGYGPSRVGGGPPPPRRY</sequence>
<evidence type="ECO:0000256" key="1">
    <source>
        <dbReference type="SAM" id="MobiDB-lite"/>
    </source>
</evidence>
<name>A0ABM1C4I8_LIMPO</name>
<feature type="region of interest" description="Disordered" evidence="1">
    <location>
        <begin position="1"/>
        <end position="246"/>
    </location>
</feature>
<dbReference type="GeneID" id="106478038"/>
<feature type="compositionally biased region" description="Low complexity" evidence="1">
    <location>
        <begin position="211"/>
        <end position="225"/>
    </location>
</feature>
<reference evidence="3 4" key="1">
    <citation type="submission" date="2025-05" db="UniProtKB">
        <authorList>
            <consortium name="RefSeq"/>
        </authorList>
    </citation>
    <scope>IDENTIFICATION</scope>
    <source>
        <tissue evidence="3 4">Muscle</tissue>
    </source>
</reference>
<feature type="compositionally biased region" description="Basic and acidic residues" evidence="1">
    <location>
        <begin position="90"/>
        <end position="99"/>
    </location>
</feature>
<proteinExistence type="predicted"/>
<keyword evidence="2" id="KW-1185">Reference proteome</keyword>
<evidence type="ECO:0000313" key="2">
    <source>
        <dbReference type="Proteomes" id="UP000694941"/>
    </source>
</evidence>
<feature type="compositionally biased region" description="Polar residues" evidence="1">
    <location>
        <begin position="226"/>
        <end position="240"/>
    </location>
</feature>
<accession>A0ABM1C4I8</accession>
<evidence type="ECO:0000313" key="4">
    <source>
        <dbReference type="RefSeq" id="XP_013794001.1"/>
    </source>
</evidence>
<feature type="compositionally biased region" description="Gly residues" evidence="1">
    <location>
        <begin position="50"/>
        <end position="66"/>
    </location>
</feature>